<organism evidence="1 2">
    <name type="scientific">Symbiodinium microadriaticum</name>
    <name type="common">Dinoflagellate</name>
    <name type="synonym">Zooxanthella microadriatica</name>
    <dbReference type="NCBI Taxonomy" id="2951"/>
    <lineage>
        <taxon>Eukaryota</taxon>
        <taxon>Sar</taxon>
        <taxon>Alveolata</taxon>
        <taxon>Dinophyceae</taxon>
        <taxon>Suessiales</taxon>
        <taxon>Symbiodiniaceae</taxon>
        <taxon>Symbiodinium</taxon>
    </lineage>
</organism>
<evidence type="ECO:0000313" key="1">
    <source>
        <dbReference type="EMBL" id="OLP93874.1"/>
    </source>
</evidence>
<keyword evidence="2" id="KW-1185">Reference proteome</keyword>
<reference evidence="1 2" key="1">
    <citation type="submission" date="2016-02" db="EMBL/GenBank/DDBJ databases">
        <title>Genome analysis of coral dinoflagellate symbionts highlights evolutionary adaptations to a symbiotic lifestyle.</title>
        <authorList>
            <person name="Aranda M."/>
            <person name="Li Y."/>
            <person name="Liew Y.J."/>
            <person name="Baumgarten S."/>
            <person name="Simakov O."/>
            <person name="Wilson M."/>
            <person name="Piel J."/>
            <person name="Ashoor H."/>
            <person name="Bougouffa S."/>
            <person name="Bajic V.B."/>
            <person name="Ryu T."/>
            <person name="Ravasi T."/>
            <person name="Bayer T."/>
            <person name="Micklem G."/>
            <person name="Kim H."/>
            <person name="Bhak J."/>
            <person name="Lajeunesse T.C."/>
            <person name="Voolstra C.R."/>
        </authorList>
    </citation>
    <scope>NUCLEOTIDE SEQUENCE [LARGE SCALE GENOMIC DNA]</scope>
    <source>
        <strain evidence="1 2">CCMP2467</strain>
    </source>
</reference>
<name>A0A1Q9DFA0_SYMMI</name>
<dbReference type="EMBL" id="LSRX01000565">
    <property type="protein sequence ID" value="OLP93874.1"/>
    <property type="molecule type" value="Genomic_DNA"/>
</dbReference>
<gene>
    <name evidence="1" type="ORF">AK812_SmicGene24174</name>
</gene>
<sequence>MGTGGGRTPLLGWLVPGPPVAGRLLCLLLGCSRLVVCAGYQLLAWGEPIWQWAAPLYGRRVAALGRVAVPRCLGAGVGVAAIVVVAYVVVAVVVVEVAVAVVVSAEQPDAPPEFASCGLLEVAVLVVP</sequence>
<dbReference type="AlphaFoldDB" id="A0A1Q9DFA0"/>
<evidence type="ECO:0000313" key="2">
    <source>
        <dbReference type="Proteomes" id="UP000186817"/>
    </source>
</evidence>
<protein>
    <submittedName>
        <fullName evidence="1">Uncharacterized protein</fullName>
    </submittedName>
</protein>
<comment type="caution">
    <text evidence="1">The sequence shown here is derived from an EMBL/GenBank/DDBJ whole genome shotgun (WGS) entry which is preliminary data.</text>
</comment>
<dbReference type="Proteomes" id="UP000186817">
    <property type="component" value="Unassembled WGS sequence"/>
</dbReference>
<proteinExistence type="predicted"/>
<accession>A0A1Q9DFA0</accession>
<dbReference type="OrthoDB" id="10411339at2759"/>